<organism evidence="1 2">
    <name type="scientific">Rhododendron molle</name>
    <name type="common">Chinese azalea</name>
    <name type="synonym">Azalea mollis</name>
    <dbReference type="NCBI Taxonomy" id="49168"/>
    <lineage>
        <taxon>Eukaryota</taxon>
        <taxon>Viridiplantae</taxon>
        <taxon>Streptophyta</taxon>
        <taxon>Embryophyta</taxon>
        <taxon>Tracheophyta</taxon>
        <taxon>Spermatophyta</taxon>
        <taxon>Magnoliopsida</taxon>
        <taxon>eudicotyledons</taxon>
        <taxon>Gunneridae</taxon>
        <taxon>Pentapetalae</taxon>
        <taxon>asterids</taxon>
        <taxon>Ericales</taxon>
        <taxon>Ericaceae</taxon>
        <taxon>Ericoideae</taxon>
        <taxon>Rhodoreae</taxon>
        <taxon>Rhododendron</taxon>
    </lineage>
</organism>
<sequence length="1337" mass="150712">MWWWWFALLAVIGGCRGGEVTYDRRSLIINGQPKILFSGSIHYPRSTPDMWPSLISKAKRGGLDVIQTYVFWNLHEPRRGQYDFSGRRDIVSFIKQIQAQGLYASLRIGPYVESEWSYGGLPFWLHDIPGIVYRSDNEPFKFYMQNFTTMIVNMMKSEGLYASQGGPIILSQIENEYQNIERAFHERGPPYVRWAAKMAVGLKTGVPWTMCKQDDAPNPVINTCNGMKCGQTFVGPNSPNKPSIWSENWTTFYQLYGKNTRTRSPEDIAYQVALFISKKYGSFVNYYMVTTQYNTRSTVPVTKLNTAQRWKQFTEAVPNFGDSSLRSDTLLEQMNTTKDASDYLWYTFRFHRNSSDDDQPMLNVTSLAHVLHVFVNGLLVGSAHGTPTSSITLETKVSLNNGINNVSLLSVMVGLPDSGPFLEHRTAGLRRVRILSNQDIIDFTNYPWGYQVGLLGEKLQVYTDNGLSKVQWSTLRSSTQPPLWYKTKFDAPGGTDPVVLYLGSMGKGEAWVNGQSIGRYWVSFTEPAGNPTQTWYNVPRSFLKPVGNLLVLLDEEYGNPLDIVIGTTRITKVCGHVSDSHPPPSLTSWKGQYYPFSNKYEKYRGRRPKVQLYCPRKTNISTIIFASLGTPSGDCGSYAIGSCHSSNSRAIVEKLTMDEPDTITLDPSFDDSILQAKFILVGKILSTKSLNKKWVSNVIAKAWRTSEEVSVAPWGDNLYAFGFKSEDDLTKVMGLCPWSIMGCLMVLRKWDAQKTLDQLDFNFSPFRVQIQGLPLGFLNVRSGMKIAESLGDVIAVEDPNRRANECGDGKNVRDKKWAFNDLRAEVSWLDTIQFGDSKSAKLFYPANRERDDRNLEAEGGACSSQTGERVPNSQSQLVCTEGNGDNVLCDSNADSGAEQVSQLGTSTRQEGIKYAAIDSKKDRQDILGTKDSTKALGLPLGPVTNPSPFSRPRDCGPQYFVEEPDSPKSMESSSEGFNYKMGALLKDRSISPIHRDVGLSNIFDRLLNLKRKLDEDPESTVCSKRQSVLIEWGESNSSKEGHNSQQFQSLGQDSSIPNLGVTRRGKGRGTRNGSRGRGRKKMRSPLQTNTRGLVEKLKHCREVLKPWSRRTFGNNLERIKALNAQLGVIQQKPFSEWNSQQEQQIIQELELTLLREEMYQHQRSRLNWIMYGDKNTASFHATVSQRRQRNQLSKLRNTEGVWLSDEHDINEHLFDYFSSLFRTFGTRDLDGVLEHVEKCVTDDMNAKLMDVINTEKGTWDRQKLAKEVTPEVADAILQISLPLVDRRDQLVWHFNQNGVFSACLGKTKCSIPQSYKIFGGDPCPGIPKALLVDAQCG</sequence>
<evidence type="ECO:0000313" key="1">
    <source>
        <dbReference type="EMBL" id="KAI8551003.1"/>
    </source>
</evidence>
<protein>
    <submittedName>
        <fullName evidence="1">Uncharacterized protein</fullName>
    </submittedName>
</protein>
<dbReference type="Proteomes" id="UP001062846">
    <property type="component" value="Chromosome 6"/>
</dbReference>
<comment type="caution">
    <text evidence="1">The sequence shown here is derived from an EMBL/GenBank/DDBJ whole genome shotgun (WGS) entry which is preliminary data.</text>
</comment>
<keyword evidence="2" id="KW-1185">Reference proteome</keyword>
<dbReference type="EMBL" id="CM046393">
    <property type="protein sequence ID" value="KAI8551003.1"/>
    <property type="molecule type" value="Genomic_DNA"/>
</dbReference>
<accession>A0ACC0NET2</accession>
<reference evidence="1" key="1">
    <citation type="submission" date="2022-02" db="EMBL/GenBank/DDBJ databases">
        <title>Plant Genome Project.</title>
        <authorList>
            <person name="Zhang R.-G."/>
        </authorList>
    </citation>
    <scope>NUCLEOTIDE SEQUENCE</scope>
    <source>
        <strain evidence="1">AT1</strain>
    </source>
</reference>
<evidence type="ECO:0000313" key="2">
    <source>
        <dbReference type="Proteomes" id="UP001062846"/>
    </source>
</evidence>
<proteinExistence type="predicted"/>
<gene>
    <name evidence="1" type="ORF">RHMOL_Rhmol06G0151100</name>
</gene>
<name>A0ACC0NET2_RHOML</name>